<protein>
    <submittedName>
        <fullName evidence="2">Uncharacterized protein</fullName>
    </submittedName>
</protein>
<proteinExistence type="predicted"/>
<keyword evidence="1" id="KW-1133">Transmembrane helix</keyword>
<evidence type="ECO:0000313" key="2">
    <source>
        <dbReference type="EMBL" id="OAE20335.1"/>
    </source>
</evidence>
<evidence type="ECO:0000313" key="3">
    <source>
        <dbReference type="Proteomes" id="UP000077202"/>
    </source>
</evidence>
<dbReference type="AlphaFoldDB" id="A0A176VK62"/>
<accession>A0A176VK62</accession>
<keyword evidence="1" id="KW-0812">Transmembrane</keyword>
<reference evidence="2" key="1">
    <citation type="submission" date="2016-03" db="EMBL/GenBank/DDBJ databases">
        <title>Mechanisms controlling the formation of the plant cell surface in tip-growing cells are functionally conserved among land plants.</title>
        <authorList>
            <person name="Honkanen S."/>
            <person name="Jones V.A."/>
            <person name="Morieri G."/>
            <person name="Champion C."/>
            <person name="Hetherington A.J."/>
            <person name="Kelly S."/>
            <person name="Saint-Marcoux D."/>
            <person name="Proust H."/>
            <person name="Prescott H."/>
            <person name="Dolan L."/>
        </authorList>
    </citation>
    <scope>NUCLEOTIDE SEQUENCE [LARGE SCALE GENOMIC DNA]</scope>
    <source>
        <tissue evidence="2">Whole gametophyte</tissue>
    </source>
</reference>
<keyword evidence="3" id="KW-1185">Reference proteome</keyword>
<comment type="caution">
    <text evidence="2">The sequence shown here is derived from an EMBL/GenBank/DDBJ whole genome shotgun (WGS) entry which is preliminary data.</text>
</comment>
<organism evidence="2 3">
    <name type="scientific">Marchantia polymorpha subsp. ruderalis</name>
    <dbReference type="NCBI Taxonomy" id="1480154"/>
    <lineage>
        <taxon>Eukaryota</taxon>
        <taxon>Viridiplantae</taxon>
        <taxon>Streptophyta</taxon>
        <taxon>Embryophyta</taxon>
        <taxon>Marchantiophyta</taxon>
        <taxon>Marchantiopsida</taxon>
        <taxon>Marchantiidae</taxon>
        <taxon>Marchantiales</taxon>
        <taxon>Marchantiaceae</taxon>
        <taxon>Marchantia</taxon>
    </lineage>
</organism>
<keyword evidence="1" id="KW-0472">Membrane</keyword>
<dbReference type="Proteomes" id="UP000077202">
    <property type="component" value="Unassembled WGS sequence"/>
</dbReference>
<sequence length="135" mass="13643">MCAEIRDLRAASCELQGAEGACSLPPWARLARPMAVTCRPGIRSSKGFGTELLYLLPRPQGRGLVMASTMRSAAASALIAAVAISSVGVALAHGDHAHAPAPGPASTSAAAGFLPGSIFTSLVVTITGFIAARCL</sequence>
<feature type="transmembrane region" description="Helical" evidence="1">
    <location>
        <begin position="112"/>
        <end position="132"/>
    </location>
</feature>
<name>A0A176VK62_MARPO</name>
<evidence type="ECO:0000256" key="1">
    <source>
        <dbReference type="SAM" id="Phobius"/>
    </source>
</evidence>
<gene>
    <name evidence="2" type="ORF">AXG93_209s1020</name>
</gene>
<feature type="transmembrane region" description="Helical" evidence="1">
    <location>
        <begin position="72"/>
        <end position="92"/>
    </location>
</feature>
<dbReference type="EMBL" id="LVLJ01003630">
    <property type="protein sequence ID" value="OAE20335.1"/>
    <property type="molecule type" value="Genomic_DNA"/>
</dbReference>